<keyword evidence="4" id="KW-0862">Zinc</keyword>
<proteinExistence type="predicted"/>
<keyword evidence="2" id="KW-0677">Repeat</keyword>
<dbReference type="RefSeq" id="XP_049136825.1">
    <property type="nucleotide sequence ID" value="XM_049280868.1"/>
</dbReference>
<dbReference type="GO" id="GO:0008270">
    <property type="term" value="F:zinc ion binding"/>
    <property type="evidence" value="ECO:0007669"/>
    <property type="project" value="UniProtKB-KW"/>
</dbReference>
<evidence type="ECO:0000256" key="4">
    <source>
        <dbReference type="ARBA" id="ARBA00022833"/>
    </source>
</evidence>
<dbReference type="PROSITE" id="PS00028">
    <property type="entry name" value="ZINC_FINGER_C2H2_1"/>
    <property type="match status" value="1"/>
</dbReference>
<keyword evidence="8" id="KW-1185">Reference proteome</keyword>
<dbReference type="EMBL" id="CP019471">
    <property type="protein sequence ID" value="UQC75178.1"/>
    <property type="molecule type" value="Genomic_DNA"/>
</dbReference>
<dbReference type="KEGG" id="clup:CLUP02_01831"/>
<dbReference type="GeneID" id="73335878"/>
<dbReference type="InterPro" id="IPR013087">
    <property type="entry name" value="Znf_C2H2_type"/>
</dbReference>
<name>A0A9Q8SDN2_9PEZI</name>
<dbReference type="SUPFAM" id="SSF57667">
    <property type="entry name" value="beta-beta-alpha zinc fingers"/>
    <property type="match status" value="1"/>
</dbReference>
<gene>
    <name evidence="7" type="ORF">CLUP02_01831</name>
</gene>
<evidence type="ECO:0000256" key="1">
    <source>
        <dbReference type="ARBA" id="ARBA00022723"/>
    </source>
</evidence>
<dbReference type="PANTHER" id="PTHR24379">
    <property type="entry name" value="KRAB AND ZINC FINGER DOMAIN-CONTAINING"/>
    <property type="match status" value="1"/>
</dbReference>
<evidence type="ECO:0000256" key="5">
    <source>
        <dbReference type="PROSITE-ProRule" id="PRU00042"/>
    </source>
</evidence>
<dbReference type="InterPro" id="IPR036236">
    <property type="entry name" value="Znf_C2H2_sf"/>
</dbReference>
<evidence type="ECO:0000313" key="8">
    <source>
        <dbReference type="Proteomes" id="UP000830671"/>
    </source>
</evidence>
<evidence type="ECO:0000256" key="3">
    <source>
        <dbReference type="ARBA" id="ARBA00022771"/>
    </source>
</evidence>
<organism evidence="7 8">
    <name type="scientific">Colletotrichum lupini</name>
    <dbReference type="NCBI Taxonomy" id="145971"/>
    <lineage>
        <taxon>Eukaryota</taxon>
        <taxon>Fungi</taxon>
        <taxon>Dikarya</taxon>
        <taxon>Ascomycota</taxon>
        <taxon>Pezizomycotina</taxon>
        <taxon>Sordariomycetes</taxon>
        <taxon>Hypocreomycetidae</taxon>
        <taxon>Glomerellales</taxon>
        <taxon>Glomerellaceae</taxon>
        <taxon>Colletotrichum</taxon>
        <taxon>Colletotrichum acutatum species complex</taxon>
    </lineage>
</organism>
<reference evidence="7" key="1">
    <citation type="journal article" date="2021" name="Mol. Plant Microbe Interact.">
        <title>Complete Genome Sequence of the Plant-Pathogenic Fungus Colletotrichum lupini.</title>
        <authorList>
            <person name="Baroncelli R."/>
            <person name="Pensec F."/>
            <person name="Da Lio D."/>
            <person name="Boufleur T."/>
            <person name="Vicente I."/>
            <person name="Sarrocco S."/>
            <person name="Picot A."/>
            <person name="Baraldi E."/>
            <person name="Sukno S."/>
            <person name="Thon M."/>
            <person name="Le Floch G."/>
        </authorList>
    </citation>
    <scope>NUCLEOTIDE SEQUENCE</scope>
    <source>
        <strain evidence="7">IMI 504893</strain>
    </source>
</reference>
<keyword evidence="3 5" id="KW-0863">Zinc-finger</keyword>
<feature type="domain" description="C2H2-type" evidence="6">
    <location>
        <begin position="123"/>
        <end position="146"/>
    </location>
</feature>
<evidence type="ECO:0000256" key="2">
    <source>
        <dbReference type="ARBA" id="ARBA00022737"/>
    </source>
</evidence>
<dbReference type="PROSITE" id="PS50157">
    <property type="entry name" value="ZINC_FINGER_C2H2_2"/>
    <property type="match status" value="2"/>
</dbReference>
<dbReference type="Proteomes" id="UP000830671">
    <property type="component" value="Chromosome 1"/>
</dbReference>
<dbReference type="AlphaFoldDB" id="A0A9Q8SDN2"/>
<dbReference type="SMART" id="SM00355">
    <property type="entry name" value="ZnF_C2H2"/>
    <property type="match status" value="6"/>
</dbReference>
<dbReference type="Pfam" id="PF00096">
    <property type="entry name" value="zf-C2H2"/>
    <property type="match status" value="1"/>
</dbReference>
<protein>
    <recommendedName>
        <fullName evidence="6">C2H2-type domain-containing protein</fullName>
    </recommendedName>
</protein>
<dbReference type="PANTHER" id="PTHR24379:SF121">
    <property type="entry name" value="C2H2-TYPE DOMAIN-CONTAINING PROTEIN"/>
    <property type="match status" value="1"/>
</dbReference>
<dbReference type="Gene3D" id="3.30.160.60">
    <property type="entry name" value="Classic Zinc Finger"/>
    <property type="match status" value="1"/>
</dbReference>
<feature type="domain" description="C2H2-type" evidence="6">
    <location>
        <begin position="147"/>
        <end position="174"/>
    </location>
</feature>
<sequence>MNLVACHKHPHALALSASEHHEEKSVFSIPFLRHADFKLFFFRSFPALFLPKFFAQSTGLIKHYQAKHRNAYCGRCERVFSKSKGLEQHLSNSSSHHRCEECLSKPDFPSAEQLLDHRKQCHHYCAPCNRLFAARISLEQHENSVHNVCRDCGRSFDWPDNLRNHERIHAPKNIPCPGCRSKFDRHSAMVLHLEAGSCPSGVNSEDVDDIAKECTQSQHYISTDADFDYCCPQCQVPFTWMSGVLQHAESDACDIGLGRHSQLGKPLLFSSPAEVQSHHPNAFSLTSCDPSAWPRRSAVLPNPRFSVADMLLAVHIDQSPAFEKAHLNFAYLHESKFIMFQVRPDHNFKVAVSVMCLFSGQLPRSVATLQTSHFDHEPWRIWFLVMEPRIGFAVPGP</sequence>
<keyword evidence="1" id="KW-0479">Metal-binding</keyword>
<evidence type="ECO:0000259" key="6">
    <source>
        <dbReference type="PROSITE" id="PS50157"/>
    </source>
</evidence>
<evidence type="ECO:0000313" key="7">
    <source>
        <dbReference type="EMBL" id="UQC75178.1"/>
    </source>
</evidence>
<accession>A0A9Q8SDN2</accession>